<gene>
    <name evidence="2" type="ORF">U9M48_004278</name>
</gene>
<keyword evidence="3" id="KW-1185">Reference proteome</keyword>
<sequence length="136" mass="15814">MADWTEVPIEERHLGGMVDLLKEVLLHLGVRPKKLQYRAMGREDWDPVRVYLEVGEEPRAGVDLHFRTVRCAEAAPSVYQARVTMTALKQIGGDYRAHPENSPYRFLPQNPPTTRVLGRRKRWRKRRSVKKTPISK</sequence>
<dbReference type="Proteomes" id="UP001341281">
    <property type="component" value="Chromosome 01"/>
</dbReference>
<organism evidence="2 3">
    <name type="scientific">Paspalum notatum var. saurae</name>
    <dbReference type="NCBI Taxonomy" id="547442"/>
    <lineage>
        <taxon>Eukaryota</taxon>
        <taxon>Viridiplantae</taxon>
        <taxon>Streptophyta</taxon>
        <taxon>Embryophyta</taxon>
        <taxon>Tracheophyta</taxon>
        <taxon>Spermatophyta</taxon>
        <taxon>Magnoliopsida</taxon>
        <taxon>Liliopsida</taxon>
        <taxon>Poales</taxon>
        <taxon>Poaceae</taxon>
        <taxon>PACMAD clade</taxon>
        <taxon>Panicoideae</taxon>
        <taxon>Andropogonodae</taxon>
        <taxon>Paspaleae</taxon>
        <taxon>Paspalinae</taxon>
        <taxon>Paspalum</taxon>
    </lineage>
</organism>
<evidence type="ECO:0000313" key="3">
    <source>
        <dbReference type="Proteomes" id="UP001341281"/>
    </source>
</evidence>
<dbReference type="EMBL" id="CP144745">
    <property type="protein sequence ID" value="WVZ53314.1"/>
    <property type="molecule type" value="Genomic_DNA"/>
</dbReference>
<feature type="region of interest" description="Disordered" evidence="1">
    <location>
        <begin position="99"/>
        <end position="136"/>
    </location>
</feature>
<accession>A0AAQ3PV91</accession>
<feature type="compositionally biased region" description="Basic residues" evidence="1">
    <location>
        <begin position="117"/>
        <end position="130"/>
    </location>
</feature>
<evidence type="ECO:0000256" key="1">
    <source>
        <dbReference type="SAM" id="MobiDB-lite"/>
    </source>
</evidence>
<dbReference type="AlphaFoldDB" id="A0AAQ3PV91"/>
<protein>
    <submittedName>
        <fullName evidence="2">Uncharacterized protein</fullName>
    </submittedName>
</protein>
<proteinExistence type="predicted"/>
<evidence type="ECO:0000313" key="2">
    <source>
        <dbReference type="EMBL" id="WVZ53314.1"/>
    </source>
</evidence>
<reference evidence="2 3" key="1">
    <citation type="submission" date="2024-02" db="EMBL/GenBank/DDBJ databases">
        <title>High-quality chromosome-scale genome assembly of Pensacola bahiagrass (Paspalum notatum Flugge var. saurae).</title>
        <authorList>
            <person name="Vega J.M."/>
            <person name="Podio M."/>
            <person name="Orjuela J."/>
            <person name="Siena L.A."/>
            <person name="Pessino S.C."/>
            <person name="Combes M.C."/>
            <person name="Mariac C."/>
            <person name="Albertini E."/>
            <person name="Pupilli F."/>
            <person name="Ortiz J.P.A."/>
            <person name="Leblanc O."/>
        </authorList>
    </citation>
    <scope>NUCLEOTIDE SEQUENCE [LARGE SCALE GENOMIC DNA]</scope>
    <source>
        <strain evidence="2">R1</strain>
        <tissue evidence="2">Leaf</tissue>
    </source>
</reference>
<name>A0AAQ3PV91_PASNO</name>